<organism evidence="3">
    <name type="scientific">Solanum chacoense</name>
    <name type="common">Chaco potato</name>
    <dbReference type="NCBI Taxonomy" id="4108"/>
    <lineage>
        <taxon>Eukaryota</taxon>
        <taxon>Viridiplantae</taxon>
        <taxon>Streptophyta</taxon>
        <taxon>Embryophyta</taxon>
        <taxon>Tracheophyta</taxon>
        <taxon>Spermatophyta</taxon>
        <taxon>Magnoliopsida</taxon>
        <taxon>eudicotyledons</taxon>
        <taxon>Gunneridae</taxon>
        <taxon>Pentapetalae</taxon>
        <taxon>asterids</taxon>
        <taxon>lamiids</taxon>
        <taxon>Solanales</taxon>
        <taxon>Solanaceae</taxon>
        <taxon>Solanoideae</taxon>
        <taxon>Solaneae</taxon>
        <taxon>Solanum</taxon>
    </lineage>
</organism>
<accession>A0A0V0HHN1</accession>
<comment type="similarity">
    <text evidence="1">Belongs to the peptidase S8 family.</text>
</comment>
<dbReference type="EMBL" id="GEDG01019425">
    <property type="protein sequence ID" value="JAP19954.1"/>
    <property type="molecule type" value="Transcribed_RNA"/>
</dbReference>
<protein>
    <submittedName>
        <fullName evidence="3">Putative ovule protein</fullName>
    </submittedName>
</protein>
<dbReference type="GO" id="GO:0006508">
    <property type="term" value="P:proteolysis"/>
    <property type="evidence" value="ECO:0007669"/>
    <property type="project" value="InterPro"/>
</dbReference>
<dbReference type="InterPro" id="IPR045051">
    <property type="entry name" value="SBT"/>
</dbReference>
<evidence type="ECO:0000256" key="1">
    <source>
        <dbReference type="ARBA" id="ARBA00011073"/>
    </source>
</evidence>
<dbReference type="GO" id="GO:0004252">
    <property type="term" value="F:serine-type endopeptidase activity"/>
    <property type="evidence" value="ECO:0007669"/>
    <property type="project" value="InterPro"/>
</dbReference>
<keyword evidence="2" id="KW-0732">Signal</keyword>
<dbReference type="PANTHER" id="PTHR10795">
    <property type="entry name" value="PROPROTEIN CONVERTASE SUBTILISIN/KEXIN"/>
    <property type="match status" value="1"/>
</dbReference>
<name>A0A0V0HHN1_SOLCH</name>
<dbReference type="Gene3D" id="3.50.30.30">
    <property type="match status" value="1"/>
</dbReference>
<evidence type="ECO:0000256" key="2">
    <source>
        <dbReference type="ARBA" id="ARBA00022729"/>
    </source>
</evidence>
<dbReference type="SUPFAM" id="SSF52743">
    <property type="entry name" value="Subtilisin-like"/>
    <property type="match status" value="1"/>
</dbReference>
<dbReference type="AlphaFoldDB" id="A0A0V0HHN1"/>
<reference evidence="3" key="1">
    <citation type="submission" date="2015-12" db="EMBL/GenBank/DDBJ databases">
        <title>Gene expression during late stages of embryo sac development: a critical building block for successful pollen-pistil interactions.</title>
        <authorList>
            <person name="Liu Y."/>
            <person name="Joly V."/>
            <person name="Sabar M."/>
            <person name="Matton D.P."/>
        </authorList>
    </citation>
    <scope>NUCLEOTIDE SEQUENCE</scope>
</reference>
<evidence type="ECO:0000313" key="3">
    <source>
        <dbReference type="EMBL" id="JAP19954.1"/>
    </source>
</evidence>
<dbReference type="InterPro" id="IPR036852">
    <property type="entry name" value="Peptidase_S8/S53_dom_sf"/>
</dbReference>
<proteinExistence type="inferred from homology"/>
<dbReference type="CDD" id="cd02120">
    <property type="entry name" value="PA_subtilisin_like"/>
    <property type="match status" value="1"/>
</dbReference>
<dbReference type="Gene3D" id="3.40.50.200">
    <property type="entry name" value="Peptidase S8/S53 domain"/>
    <property type="match status" value="1"/>
</dbReference>
<sequence length="164" mass="17713">MYPVSALVNEFPLIYYESISGCNSTSISNFNNGIIICENVNFPFQFDTMAKSSATAAIYISDDLIIFENEEFEYPGVVISPEDGAAVISYAKSGANPVAGISFQQTIVRSTPAPIVATYSLLGPSPSYPGILKPDIMAPGSLVLASWIPNVYTSFNISSYRIEQ</sequence>